<evidence type="ECO:0000256" key="2">
    <source>
        <dbReference type="ARBA" id="ARBA00022768"/>
    </source>
</evidence>
<dbReference type="Gene3D" id="3.40.30.10">
    <property type="entry name" value="Glutaredoxin"/>
    <property type="match status" value="1"/>
</dbReference>
<dbReference type="STRING" id="6526.A0A2C9JLS8"/>
<evidence type="ECO:0000313" key="10">
    <source>
        <dbReference type="Proteomes" id="UP000076420"/>
    </source>
</evidence>
<sequence>MASGTLYTYPQSFRANKALIAAQYSGADVKLDSKFKFGETNKSAEFLKKFPNGKVPAFEGLDGFVLSESNAIAYYVSNSQLHGENSKDAALVQQWISFSDNEILPAACTWVFPCLGITQFNKQDTDRAKEQIKKVLSILNDHFLTRTFAVGERVTLADISLVCNLQSLYEQVLDPEFCKPYQNVNRWFNTVVNQPQVKKVLGEVKLASKMATFDAKKYQEIHGSASTGGAGDSKKKEKKPAQPQAQQPKKEKEKPAPKPAAVADEEEGDEPKQESKDPFAALPKGTMNLDEFKRVYSNQDILTEAIPYFWKNFDKENYSLWYCEYNQNLEGKMSFMVSNLVEGMFQRLDKFRKNAFGSMIVFGESKKNSIAGLWFWRYPELAFTLSPDWMVDYESYTWKKLDPGSDEAKDLVQKFFLQDGDFGGKVVADGKIFK</sequence>
<protein>
    <recommendedName>
        <fullName evidence="1">Elongation factor 1-gamma</fullName>
    </recommendedName>
</protein>
<evidence type="ECO:0000313" key="9">
    <source>
        <dbReference type="EnsemblMetazoa" id="BGLB004497-PB"/>
    </source>
</evidence>
<dbReference type="Pfam" id="PF00043">
    <property type="entry name" value="GST_C"/>
    <property type="match status" value="1"/>
</dbReference>
<dbReference type="KEGG" id="bgt:106059312"/>
<dbReference type="AlphaFoldDB" id="A0A2C9JLS8"/>
<dbReference type="Proteomes" id="UP000076420">
    <property type="component" value="Unassembled WGS sequence"/>
</dbReference>
<dbReference type="InterPro" id="IPR036282">
    <property type="entry name" value="Glutathione-S-Trfase_C_sf"/>
</dbReference>
<dbReference type="CDD" id="cd03044">
    <property type="entry name" value="GST_N_EF1Bgamma"/>
    <property type="match status" value="1"/>
</dbReference>
<dbReference type="SUPFAM" id="SSF47616">
    <property type="entry name" value="GST C-terminal domain-like"/>
    <property type="match status" value="1"/>
</dbReference>
<dbReference type="CDD" id="cd03181">
    <property type="entry name" value="GST_C_EF1Bgamma_like"/>
    <property type="match status" value="1"/>
</dbReference>
<dbReference type="FunFam" id="1.20.1050.10:FF:000006">
    <property type="entry name" value="Elongation factor 1 gamma"/>
    <property type="match status" value="1"/>
</dbReference>
<dbReference type="SMART" id="SM01183">
    <property type="entry name" value="EF1G"/>
    <property type="match status" value="1"/>
</dbReference>
<keyword evidence="2 4" id="KW-0251">Elongation factor</keyword>
<name>A0A2C9JLS8_BIOGL</name>
<dbReference type="FunFam" id="3.30.70.1010:FF:000001">
    <property type="entry name" value="Elongation factor 1-gamma 1"/>
    <property type="match status" value="1"/>
</dbReference>
<gene>
    <name evidence="9" type="primary">106059312</name>
</gene>
<dbReference type="SFLD" id="SFLDS00019">
    <property type="entry name" value="Glutathione_Transferase_(cytos"/>
    <property type="match status" value="1"/>
</dbReference>
<dbReference type="PROSITE" id="PS50040">
    <property type="entry name" value="EF1G_C"/>
    <property type="match status" value="1"/>
</dbReference>
<dbReference type="OrthoDB" id="249703at2759"/>
<dbReference type="InterPro" id="IPR040079">
    <property type="entry name" value="Glutathione_S-Trfase"/>
</dbReference>
<dbReference type="SUPFAM" id="SSF52833">
    <property type="entry name" value="Thioredoxin-like"/>
    <property type="match status" value="1"/>
</dbReference>
<dbReference type="InterPro" id="IPR004046">
    <property type="entry name" value="GST_C"/>
</dbReference>
<evidence type="ECO:0000256" key="4">
    <source>
        <dbReference type="PROSITE-ProRule" id="PRU00519"/>
    </source>
</evidence>
<dbReference type="VEuPathDB" id="VectorBase:BGLB004497"/>
<evidence type="ECO:0000256" key="5">
    <source>
        <dbReference type="SAM" id="MobiDB-lite"/>
    </source>
</evidence>
<dbReference type="InterPro" id="IPR004045">
    <property type="entry name" value="Glutathione_S-Trfase_N"/>
</dbReference>
<evidence type="ECO:0000256" key="3">
    <source>
        <dbReference type="ARBA" id="ARBA00022917"/>
    </source>
</evidence>
<feature type="domain" description="GST N-terminal" evidence="7">
    <location>
        <begin position="2"/>
        <end position="84"/>
    </location>
</feature>
<evidence type="ECO:0000259" key="7">
    <source>
        <dbReference type="PROSITE" id="PS50404"/>
    </source>
</evidence>
<dbReference type="PANTHER" id="PTHR43986">
    <property type="entry name" value="ELONGATION FACTOR 1-GAMMA"/>
    <property type="match status" value="1"/>
</dbReference>
<dbReference type="GO" id="GO:0005737">
    <property type="term" value="C:cytoplasm"/>
    <property type="evidence" value="ECO:0007669"/>
    <property type="project" value="TreeGrafter"/>
</dbReference>
<evidence type="ECO:0000259" key="8">
    <source>
        <dbReference type="PROSITE" id="PS50405"/>
    </source>
</evidence>
<proteinExistence type="predicted"/>
<dbReference type="InterPro" id="IPR001662">
    <property type="entry name" value="EF1B_G_C"/>
</dbReference>
<dbReference type="Gene3D" id="1.20.1050.10">
    <property type="match status" value="1"/>
</dbReference>
<feature type="region of interest" description="Disordered" evidence="5">
    <location>
        <begin position="223"/>
        <end position="283"/>
    </location>
</feature>
<dbReference type="EnsemblMetazoa" id="BGLB004497-RB">
    <property type="protein sequence ID" value="BGLB004497-PB"/>
    <property type="gene ID" value="BGLB004497"/>
</dbReference>
<dbReference type="PROSITE" id="PS50405">
    <property type="entry name" value="GST_CTER"/>
    <property type="match status" value="1"/>
</dbReference>
<dbReference type="VEuPathDB" id="VectorBase:BGLAX_039542"/>
<evidence type="ECO:0000256" key="1">
    <source>
        <dbReference type="ARBA" id="ARBA00022218"/>
    </source>
</evidence>
<dbReference type="SFLD" id="SFLDG00358">
    <property type="entry name" value="Main_(cytGST)"/>
    <property type="match status" value="1"/>
</dbReference>
<dbReference type="InterPro" id="IPR036249">
    <property type="entry name" value="Thioredoxin-like_sf"/>
</dbReference>
<dbReference type="Gene3D" id="3.30.70.1010">
    <property type="entry name" value="Translation elongation factor EF1B, gamma chain, conserved domain"/>
    <property type="match status" value="1"/>
</dbReference>
<dbReference type="GO" id="GO:0003746">
    <property type="term" value="F:translation elongation factor activity"/>
    <property type="evidence" value="ECO:0007669"/>
    <property type="project" value="UniProtKB-UniRule"/>
</dbReference>
<evidence type="ECO:0000259" key="6">
    <source>
        <dbReference type="PROSITE" id="PS50040"/>
    </source>
</evidence>
<dbReference type="InterPro" id="IPR010987">
    <property type="entry name" value="Glutathione-S-Trfase_C-like"/>
</dbReference>
<dbReference type="PANTHER" id="PTHR43986:SF1">
    <property type="entry name" value="ELONGATION FACTOR 1-GAMMA"/>
    <property type="match status" value="1"/>
</dbReference>
<feature type="domain" description="EF-1-gamma C-terminal" evidence="6">
    <location>
        <begin position="275"/>
        <end position="434"/>
    </location>
</feature>
<dbReference type="FunFam" id="3.40.30.10:FF:000233">
    <property type="entry name" value="Elongation factor 1-gamma"/>
    <property type="match status" value="1"/>
</dbReference>
<dbReference type="Pfam" id="PF02798">
    <property type="entry name" value="GST_N"/>
    <property type="match status" value="1"/>
</dbReference>
<dbReference type="GO" id="GO:0005634">
    <property type="term" value="C:nucleus"/>
    <property type="evidence" value="ECO:0007669"/>
    <property type="project" value="TreeGrafter"/>
</dbReference>
<dbReference type="RefSeq" id="XP_013072347.2">
    <property type="nucleotide sequence ID" value="XM_013216893.2"/>
</dbReference>
<organism evidence="9 10">
    <name type="scientific">Biomphalaria glabrata</name>
    <name type="common">Bloodfluke planorb</name>
    <name type="synonym">Freshwater snail</name>
    <dbReference type="NCBI Taxonomy" id="6526"/>
    <lineage>
        <taxon>Eukaryota</taxon>
        <taxon>Metazoa</taxon>
        <taxon>Spiralia</taxon>
        <taxon>Lophotrochozoa</taxon>
        <taxon>Mollusca</taxon>
        <taxon>Gastropoda</taxon>
        <taxon>Heterobranchia</taxon>
        <taxon>Euthyneura</taxon>
        <taxon>Panpulmonata</taxon>
        <taxon>Hygrophila</taxon>
        <taxon>Lymnaeoidea</taxon>
        <taxon>Planorbidae</taxon>
        <taxon>Biomphalaria</taxon>
    </lineage>
</organism>
<accession>A0A2C9JLS8</accession>
<dbReference type="Pfam" id="PF00647">
    <property type="entry name" value="EF1G"/>
    <property type="match status" value="1"/>
</dbReference>
<keyword evidence="3 4" id="KW-0648">Protein biosynthesis</keyword>
<feature type="domain" description="GST C-terminal" evidence="8">
    <location>
        <begin position="85"/>
        <end position="213"/>
    </location>
</feature>
<dbReference type="InterPro" id="IPR036433">
    <property type="entry name" value="EF1B_G_C_sf"/>
</dbReference>
<dbReference type="SUPFAM" id="SSF89942">
    <property type="entry name" value="eEF1-gamma domain"/>
    <property type="match status" value="1"/>
</dbReference>
<dbReference type="PROSITE" id="PS50404">
    <property type="entry name" value="GST_NTER"/>
    <property type="match status" value="1"/>
</dbReference>
<dbReference type="InterPro" id="IPR050802">
    <property type="entry name" value="EF-GSTs"/>
</dbReference>
<reference evidence="9" key="1">
    <citation type="submission" date="2021-01" db="UniProtKB">
        <authorList>
            <consortium name="EnsemblMetazoa"/>
        </authorList>
    </citation>
    <scope>IDENTIFICATION</scope>
    <source>
        <strain evidence="9">BB02</strain>
    </source>
</reference>